<dbReference type="RefSeq" id="WP_107014516.1">
    <property type="nucleotide sequence ID" value="NZ_KZ679038.1"/>
</dbReference>
<evidence type="ECO:0000313" key="3">
    <source>
        <dbReference type="EMBL" id="PSM44761.1"/>
    </source>
</evidence>
<evidence type="ECO:0000259" key="2">
    <source>
        <dbReference type="SMART" id="SM00530"/>
    </source>
</evidence>
<accession>A0A2P8QET1</accession>
<gene>
    <name evidence="3" type="ORF">C6Y14_01115</name>
</gene>
<reference evidence="3 4" key="1">
    <citation type="submission" date="2018-03" db="EMBL/GenBank/DDBJ databases">
        <title>Streptomyces dioscori sp. nov., a novel endophytic actinobacterium isolated from bulbil of Dioscorea bulbifera L.</title>
        <authorList>
            <person name="Zhikuan W."/>
        </authorList>
    </citation>
    <scope>NUCLEOTIDE SEQUENCE [LARGE SCALE GENOMIC DNA]</scope>
    <source>
        <strain evidence="3 4">A217</strain>
    </source>
</reference>
<keyword evidence="4" id="KW-1185">Reference proteome</keyword>
<feature type="region of interest" description="Disordered" evidence="1">
    <location>
        <begin position="198"/>
        <end position="218"/>
    </location>
</feature>
<dbReference type="Proteomes" id="UP000240429">
    <property type="component" value="Unassembled WGS sequence"/>
</dbReference>
<dbReference type="AlphaFoldDB" id="A0A2P8QET1"/>
<evidence type="ECO:0000256" key="1">
    <source>
        <dbReference type="SAM" id="MobiDB-lite"/>
    </source>
</evidence>
<dbReference type="SUPFAM" id="SSF47413">
    <property type="entry name" value="lambda repressor-like DNA-binding domains"/>
    <property type="match status" value="1"/>
</dbReference>
<comment type="caution">
    <text evidence="3">The sequence shown here is derived from an EMBL/GenBank/DDBJ whole genome shotgun (WGS) entry which is preliminary data.</text>
</comment>
<dbReference type="Pfam" id="PF13560">
    <property type="entry name" value="HTH_31"/>
    <property type="match status" value="1"/>
</dbReference>
<dbReference type="EMBL" id="PYBJ01000001">
    <property type="protein sequence ID" value="PSM44761.1"/>
    <property type="molecule type" value="Genomic_DNA"/>
</dbReference>
<feature type="compositionally biased region" description="Polar residues" evidence="1">
    <location>
        <begin position="109"/>
        <end position="118"/>
    </location>
</feature>
<dbReference type="GO" id="GO:0003677">
    <property type="term" value="F:DNA binding"/>
    <property type="evidence" value="ECO:0007669"/>
    <property type="project" value="InterPro"/>
</dbReference>
<feature type="compositionally biased region" description="Basic and acidic residues" evidence="1">
    <location>
        <begin position="83"/>
        <end position="93"/>
    </location>
</feature>
<evidence type="ECO:0000313" key="4">
    <source>
        <dbReference type="Proteomes" id="UP000240429"/>
    </source>
</evidence>
<feature type="compositionally biased region" description="Low complexity" evidence="1">
    <location>
        <begin position="120"/>
        <end position="151"/>
    </location>
</feature>
<dbReference type="Pfam" id="PF10901">
    <property type="entry name" value="DUF2690"/>
    <property type="match status" value="1"/>
</dbReference>
<protein>
    <submittedName>
        <fullName evidence="3">XRE family transcriptional regulator</fullName>
    </submittedName>
</protein>
<dbReference type="CDD" id="cd00093">
    <property type="entry name" value="HTH_XRE"/>
    <property type="match status" value="1"/>
</dbReference>
<dbReference type="InterPro" id="IPR001387">
    <property type="entry name" value="Cro/C1-type_HTH"/>
</dbReference>
<dbReference type="InterPro" id="IPR021224">
    <property type="entry name" value="DUF2690"/>
</dbReference>
<dbReference type="SMART" id="SM00530">
    <property type="entry name" value="HTH_XRE"/>
    <property type="match status" value="1"/>
</dbReference>
<dbReference type="Gene3D" id="1.10.260.40">
    <property type="entry name" value="lambda repressor-like DNA-binding domains"/>
    <property type="match status" value="1"/>
</dbReference>
<organism evidence="3 4">
    <name type="scientific">Streptomyces dioscori</name>
    <dbReference type="NCBI Taxonomy" id="2109333"/>
    <lineage>
        <taxon>Bacteria</taxon>
        <taxon>Bacillati</taxon>
        <taxon>Actinomycetota</taxon>
        <taxon>Actinomycetes</taxon>
        <taxon>Kitasatosporales</taxon>
        <taxon>Streptomycetaceae</taxon>
        <taxon>Streptomyces</taxon>
        <taxon>Streptomyces aurantiacus group</taxon>
    </lineage>
</organism>
<sequence>MTRAAPSPSGARLAAVLRQLKQRSGLSLAQLANVTTFSKSSWERYLNGKSLPPRSAVIELCRLVGEAADHPLALLDIARTHRTDRTDRADRADGANGTAGTPNEEASAPTRQTSARQRTGTRTDTPSSPSTDAPPDTVPTETATAEAATPEAAPPKGVPGDVHPTPARPPSHRPVTVLTALVSVCAVVIGTLVLLNLPPSHGKERSPSPTPPPATGALCRHDACQDKDPITMKCGAEPMTLAERETATGAWIQIRYSEECGASWARMWGAVVDDRVEIRTGGRDGSLHGARVTTRNEADTYVHTLMNVVNPGTSVQACFRPAAGGAKECVRARQDQSIASPATADSKS</sequence>
<name>A0A2P8QET1_9ACTN</name>
<feature type="region of interest" description="Disordered" evidence="1">
    <location>
        <begin position="83"/>
        <end position="171"/>
    </location>
</feature>
<feature type="domain" description="HTH cro/C1-type" evidence="2">
    <location>
        <begin position="16"/>
        <end position="71"/>
    </location>
</feature>
<dbReference type="InterPro" id="IPR010982">
    <property type="entry name" value="Lambda_DNA-bd_dom_sf"/>
</dbReference>
<proteinExistence type="predicted"/>
<dbReference type="OrthoDB" id="3386996at2"/>